<dbReference type="EMBL" id="FMJB01000026">
    <property type="protein sequence ID" value="SCM66545.1"/>
    <property type="molecule type" value="Genomic_DNA"/>
</dbReference>
<sequence length="114" mass="12836">MARPRKPDQDKRTRWDVLYVTPSERLEITEAAKQADLSVSQYLLAAHRRRGPSADRAGTILALIQAERELAAIARLLQATPTDALVLHSDLLAIERSFRRAALPWAYRLEGDTC</sequence>
<dbReference type="AlphaFoldDB" id="A0A1M4MXV3"/>
<name>A0A1M4MXV3_9RHOB</name>
<evidence type="ECO:0000313" key="2">
    <source>
        <dbReference type="Proteomes" id="UP000184085"/>
    </source>
</evidence>
<dbReference type="InterPro" id="IPR053842">
    <property type="entry name" value="NikA-like"/>
</dbReference>
<organism evidence="1 2">
    <name type="scientific">Donghicola eburneus</name>
    <dbReference type="NCBI Taxonomy" id="393278"/>
    <lineage>
        <taxon>Bacteria</taxon>
        <taxon>Pseudomonadati</taxon>
        <taxon>Pseudomonadota</taxon>
        <taxon>Alphaproteobacteria</taxon>
        <taxon>Rhodobacterales</taxon>
        <taxon>Roseobacteraceae</taxon>
        <taxon>Donghicola</taxon>
    </lineage>
</organism>
<dbReference type="RefSeq" id="WP_072704198.1">
    <property type="nucleotide sequence ID" value="NZ_FMJB01000026.1"/>
</dbReference>
<proteinExistence type="predicted"/>
<dbReference type="Proteomes" id="UP000184085">
    <property type="component" value="Unassembled WGS sequence"/>
</dbReference>
<accession>A0A1M4MXV3</accession>
<protein>
    <submittedName>
        <fullName evidence="1">Putative MobA protein</fullName>
    </submittedName>
</protein>
<gene>
    <name evidence="1" type="primary">mobA3</name>
    <name evidence="1" type="ORF">KARMA_0723</name>
</gene>
<evidence type="ECO:0000313" key="1">
    <source>
        <dbReference type="EMBL" id="SCM66545.1"/>
    </source>
</evidence>
<dbReference type="Pfam" id="PF21983">
    <property type="entry name" value="NikA-like"/>
    <property type="match status" value="1"/>
</dbReference>
<reference evidence="2" key="1">
    <citation type="submission" date="2016-09" db="EMBL/GenBank/DDBJ databases">
        <authorList>
            <person name="Wibberg D."/>
        </authorList>
    </citation>
    <scope>NUCLEOTIDE SEQUENCE [LARGE SCALE GENOMIC DNA]</scope>
</reference>
<keyword evidence="2" id="KW-1185">Reference proteome</keyword>